<evidence type="ECO:0000256" key="8">
    <source>
        <dbReference type="SAM" id="Coils"/>
    </source>
</evidence>
<dbReference type="Pfam" id="PF02416">
    <property type="entry name" value="TatA_B_E"/>
    <property type="match status" value="1"/>
</dbReference>
<evidence type="ECO:0000256" key="3">
    <source>
        <dbReference type="ARBA" id="ARBA00022692"/>
    </source>
</evidence>
<keyword evidence="4" id="KW-0653">Protein transport</keyword>
<keyword evidence="5 9" id="KW-1133">Transmembrane helix</keyword>
<feature type="transmembrane region" description="Helical" evidence="9">
    <location>
        <begin position="67"/>
        <end position="88"/>
    </location>
</feature>
<comment type="subcellular location">
    <subcellularLocation>
        <location evidence="1">Membrane</location>
        <topology evidence="1">Single-pass membrane protein</topology>
    </subcellularLocation>
</comment>
<dbReference type="AlphaFoldDB" id="A0A7S2XUZ2"/>
<dbReference type="GO" id="GO:0015031">
    <property type="term" value="P:protein transport"/>
    <property type="evidence" value="ECO:0007669"/>
    <property type="project" value="UniProtKB-KW"/>
</dbReference>
<keyword evidence="6" id="KW-0811">Translocation</keyword>
<name>A0A7S2XUZ2_9STRA</name>
<dbReference type="InterPro" id="IPR003369">
    <property type="entry name" value="TatA/B/E"/>
</dbReference>
<proteinExistence type="predicted"/>
<evidence type="ECO:0000256" key="10">
    <source>
        <dbReference type="SAM" id="SignalP"/>
    </source>
</evidence>
<dbReference type="Gene3D" id="1.20.5.3310">
    <property type="match status" value="1"/>
</dbReference>
<protein>
    <submittedName>
        <fullName evidence="11">Uncharacterized protein</fullName>
    </submittedName>
</protein>
<feature type="coiled-coil region" evidence="8">
    <location>
        <begin position="115"/>
        <end position="142"/>
    </location>
</feature>
<dbReference type="PANTHER" id="PTHR33162">
    <property type="entry name" value="SEC-INDEPENDENT PROTEIN TRANSLOCASE PROTEIN TATA, CHLOROPLASTIC"/>
    <property type="match status" value="1"/>
</dbReference>
<evidence type="ECO:0000256" key="7">
    <source>
        <dbReference type="ARBA" id="ARBA00023136"/>
    </source>
</evidence>
<evidence type="ECO:0000256" key="6">
    <source>
        <dbReference type="ARBA" id="ARBA00023010"/>
    </source>
</evidence>
<keyword evidence="8" id="KW-0175">Coiled coil</keyword>
<dbReference type="PANTHER" id="PTHR33162:SF1">
    <property type="entry name" value="SEC-INDEPENDENT PROTEIN TRANSLOCASE PROTEIN TATA, CHLOROPLASTIC"/>
    <property type="match status" value="1"/>
</dbReference>
<evidence type="ECO:0000256" key="1">
    <source>
        <dbReference type="ARBA" id="ARBA00004167"/>
    </source>
</evidence>
<keyword evidence="3 9" id="KW-0812">Transmembrane</keyword>
<evidence type="ECO:0000256" key="4">
    <source>
        <dbReference type="ARBA" id="ARBA00022927"/>
    </source>
</evidence>
<evidence type="ECO:0000256" key="9">
    <source>
        <dbReference type="SAM" id="Phobius"/>
    </source>
</evidence>
<feature type="signal peptide" evidence="10">
    <location>
        <begin position="1"/>
        <end position="19"/>
    </location>
</feature>
<keyword evidence="7 9" id="KW-0472">Membrane</keyword>
<organism evidence="11">
    <name type="scientific">Fibrocapsa japonica</name>
    <dbReference type="NCBI Taxonomy" id="94617"/>
    <lineage>
        <taxon>Eukaryota</taxon>
        <taxon>Sar</taxon>
        <taxon>Stramenopiles</taxon>
        <taxon>Ochrophyta</taxon>
        <taxon>Raphidophyceae</taxon>
        <taxon>Chattonellales</taxon>
        <taxon>Chattonellaceae</taxon>
        <taxon>Fibrocapsa</taxon>
    </lineage>
</organism>
<evidence type="ECO:0000256" key="2">
    <source>
        <dbReference type="ARBA" id="ARBA00022448"/>
    </source>
</evidence>
<evidence type="ECO:0000313" key="11">
    <source>
        <dbReference type="EMBL" id="CAD9858231.1"/>
    </source>
</evidence>
<dbReference type="GO" id="GO:0016020">
    <property type="term" value="C:membrane"/>
    <property type="evidence" value="ECO:0007669"/>
    <property type="project" value="UniProtKB-SubCell"/>
</dbReference>
<keyword evidence="10" id="KW-0732">Signal</keyword>
<keyword evidence="2" id="KW-0813">Transport</keyword>
<feature type="chain" id="PRO_5031135813" evidence="10">
    <location>
        <begin position="20"/>
        <end position="148"/>
    </location>
</feature>
<evidence type="ECO:0000256" key="5">
    <source>
        <dbReference type="ARBA" id="ARBA00022989"/>
    </source>
</evidence>
<accession>A0A7S2XUZ2</accession>
<reference evidence="11" key="1">
    <citation type="submission" date="2021-01" db="EMBL/GenBank/DDBJ databases">
        <authorList>
            <person name="Corre E."/>
            <person name="Pelletier E."/>
            <person name="Niang G."/>
            <person name="Scheremetjew M."/>
            <person name="Finn R."/>
            <person name="Kale V."/>
            <person name="Holt S."/>
            <person name="Cochrane G."/>
            <person name="Meng A."/>
            <person name="Brown T."/>
            <person name="Cohen L."/>
        </authorList>
    </citation>
    <scope>NUCLEOTIDE SEQUENCE</scope>
    <source>
        <strain evidence="11">CCMP1661</strain>
    </source>
</reference>
<gene>
    <name evidence="11" type="ORF">FJAP1339_LOCUS749</name>
</gene>
<sequence length="148" mass="15857">MKVSFAIVFGLALLSSALAFTSLKPAVMSQKSLAMNSYMVSSKTSSFAFAPPKFIQKRNDGRSSIQMGLFGLGAPEIAVCVIVAALVLGPDKLISSARDVGKMAGELKEVPKEFQKGLEEGKEAARLEMAQIKEEATAEKKVEEEKKA</sequence>
<dbReference type="EMBL" id="HBHR01001789">
    <property type="protein sequence ID" value="CAD9858231.1"/>
    <property type="molecule type" value="Transcribed_RNA"/>
</dbReference>